<gene>
    <name evidence="2" type="ORF">J4D97_08820</name>
</gene>
<protein>
    <submittedName>
        <fullName evidence="2">Uncharacterized protein</fullName>
    </submittedName>
</protein>
<organism evidence="2 3">
    <name type="scientific">Hymenobacter defluvii</name>
    <dbReference type="NCBI Taxonomy" id="2054411"/>
    <lineage>
        <taxon>Bacteria</taxon>
        <taxon>Pseudomonadati</taxon>
        <taxon>Bacteroidota</taxon>
        <taxon>Cytophagia</taxon>
        <taxon>Cytophagales</taxon>
        <taxon>Hymenobacteraceae</taxon>
        <taxon>Hymenobacter</taxon>
    </lineage>
</organism>
<evidence type="ECO:0000313" key="2">
    <source>
        <dbReference type="EMBL" id="MBO3270748.1"/>
    </source>
</evidence>
<reference evidence="2 3" key="1">
    <citation type="submission" date="2021-03" db="EMBL/GenBank/DDBJ databases">
        <authorList>
            <person name="Kim M.K."/>
        </authorList>
    </citation>
    <scope>NUCLEOTIDE SEQUENCE [LARGE SCALE GENOMIC DNA]</scope>
    <source>
        <strain evidence="2 3">BT507</strain>
    </source>
</reference>
<dbReference type="RefSeq" id="WP_208307266.1">
    <property type="nucleotide sequence ID" value="NZ_JAGETX010000004.1"/>
</dbReference>
<feature type="compositionally biased region" description="Acidic residues" evidence="1">
    <location>
        <begin position="34"/>
        <end position="43"/>
    </location>
</feature>
<dbReference type="EMBL" id="JAGETX010000004">
    <property type="protein sequence ID" value="MBO3270748.1"/>
    <property type="molecule type" value="Genomic_DNA"/>
</dbReference>
<proteinExistence type="predicted"/>
<dbReference type="Proteomes" id="UP000670527">
    <property type="component" value="Unassembled WGS sequence"/>
</dbReference>
<accession>A0ABS3TC22</accession>
<name>A0ABS3TC22_9BACT</name>
<evidence type="ECO:0000256" key="1">
    <source>
        <dbReference type="SAM" id="MobiDB-lite"/>
    </source>
</evidence>
<feature type="region of interest" description="Disordered" evidence="1">
    <location>
        <begin position="1"/>
        <end position="54"/>
    </location>
</feature>
<sequence length="103" mass="11311">MANKTPKAPIGFGRKPDPDPNGTGDGFRLHSGDVDNEQEENEEQGPPPRQPKATPVFVGDIEAHAILGAYSLFPLTPLSNLEYQLIQVVAGLERELEKYNQEL</sequence>
<evidence type="ECO:0000313" key="3">
    <source>
        <dbReference type="Proteomes" id="UP000670527"/>
    </source>
</evidence>
<keyword evidence="3" id="KW-1185">Reference proteome</keyword>
<comment type="caution">
    <text evidence="2">The sequence shown here is derived from an EMBL/GenBank/DDBJ whole genome shotgun (WGS) entry which is preliminary data.</text>
</comment>